<gene>
    <name evidence="2" type="primary">Contig11155.g11917</name>
    <name evidence="2" type="ORF">STYLEM_808</name>
</gene>
<evidence type="ECO:0000256" key="1">
    <source>
        <dbReference type="SAM" id="SignalP"/>
    </source>
</evidence>
<evidence type="ECO:0000313" key="2">
    <source>
        <dbReference type="EMBL" id="CDW71858.1"/>
    </source>
</evidence>
<keyword evidence="1" id="KW-0732">Signal</keyword>
<dbReference type="AlphaFoldDB" id="A0A077ZPN5"/>
<dbReference type="EMBL" id="CCKQ01000761">
    <property type="protein sequence ID" value="CDW71858.1"/>
    <property type="molecule type" value="Genomic_DNA"/>
</dbReference>
<accession>A0A077ZPN5</accession>
<evidence type="ECO:0000313" key="3">
    <source>
        <dbReference type="Proteomes" id="UP000039865"/>
    </source>
</evidence>
<dbReference type="Proteomes" id="UP000039865">
    <property type="component" value="Unassembled WGS sequence"/>
</dbReference>
<keyword evidence="3" id="KW-1185">Reference proteome</keyword>
<protein>
    <submittedName>
        <fullName evidence="2">Uncharacterized protein</fullName>
    </submittedName>
</protein>
<dbReference type="InParanoid" id="A0A077ZPN5"/>
<proteinExistence type="predicted"/>
<feature type="chain" id="PRO_5001728901" evidence="1">
    <location>
        <begin position="27"/>
        <end position="394"/>
    </location>
</feature>
<reference evidence="2 3" key="1">
    <citation type="submission" date="2014-06" db="EMBL/GenBank/DDBJ databases">
        <authorList>
            <person name="Swart Estienne"/>
        </authorList>
    </citation>
    <scope>NUCLEOTIDE SEQUENCE [LARGE SCALE GENOMIC DNA]</scope>
    <source>
        <strain evidence="2 3">130c</strain>
    </source>
</reference>
<organism evidence="2 3">
    <name type="scientific">Stylonychia lemnae</name>
    <name type="common">Ciliate</name>
    <dbReference type="NCBI Taxonomy" id="5949"/>
    <lineage>
        <taxon>Eukaryota</taxon>
        <taxon>Sar</taxon>
        <taxon>Alveolata</taxon>
        <taxon>Ciliophora</taxon>
        <taxon>Intramacronucleata</taxon>
        <taxon>Spirotrichea</taxon>
        <taxon>Stichotrichia</taxon>
        <taxon>Sporadotrichida</taxon>
        <taxon>Oxytrichidae</taxon>
        <taxon>Stylonychinae</taxon>
        <taxon>Stylonychia</taxon>
    </lineage>
</organism>
<feature type="signal peptide" evidence="1">
    <location>
        <begin position="1"/>
        <end position="26"/>
    </location>
</feature>
<sequence length="394" mass="44262">MRKGQLHYTELLTAALVFLQMQGFLARNEASPLLDTLSDCKKLAINFDYTYFNLGSTIKEQYPFGAGELSELITCDNVGTCPDGIIRISCSWRRAFGVWCLDKTATQPVRIRILTNSLPNHCYYSSTDPPLGDTVSYNLVGFEVNFNMEAKKMSKALSLKQGKQFYNTEIMDYNTMDLFYCNSLWARQSTLDKALQYEDGISTIGADPPPAFLNWELSQDWPLMNLPNSNSIVGVAMNGVFFFTSASEFKLDPFYPKQNGLKLKEQKTNVDSCMGTATSYSTYMYQIFTPCMFKMNIDRRVSQCSQIKNCSDNATNYIVSNTDIGLKTIAPIGIARDGRVIYGPYRWDGNLWQPCDVDAAGVQEIKVLTSNQVVLTILESVLRAAIQLISNKAQ</sequence>
<name>A0A077ZPN5_STYLE</name>